<accession>A0A369WXY3</accession>
<proteinExistence type="predicted"/>
<organism evidence="1 2">
    <name type="scientific">Motiliproteus coralliicola</name>
    <dbReference type="NCBI Taxonomy" id="2283196"/>
    <lineage>
        <taxon>Bacteria</taxon>
        <taxon>Pseudomonadati</taxon>
        <taxon>Pseudomonadota</taxon>
        <taxon>Gammaproteobacteria</taxon>
        <taxon>Oceanospirillales</taxon>
        <taxon>Oceanospirillaceae</taxon>
        <taxon>Motiliproteus</taxon>
    </lineage>
</organism>
<evidence type="ECO:0000313" key="1">
    <source>
        <dbReference type="EMBL" id="RDE24355.1"/>
    </source>
</evidence>
<dbReference type="InterPro" id="IPR045508">
    <property type="entry name" value="DUF6482"/>
</dbReference>
<comment type="caution">
    <text evidence="1">The sequence shown here is derived from an EMBL/GenBank/DDBJ whole genome shotgun (WGS) entry which is preliminary data.</text>
</comment>
<dbReference type="RefSeq" id="WP_114693942.1">
    <property type="nucleotide sequence ID" value="NZ_QQOH01000001.1"/>
</dbReference>
<name>A0A369WXY3_9GAMM</name>
<sequence>MDVQAFERQARSGTVDAVNILSHEGDIYTAEVVIHGRSHTLESTDRHQPLVFHSYREAKRSFASYSVPIRLEASQVYDEMISH</sequence>
<dbReference type="Proteomes" id="UP000253769">
    <property type="component" value="Unassembled WGS sequence"/>
</dbReference>
<reference evidence="1 2" key="1">
    <citation type="submission" date="2018-07" db="EMBL/GenBank/DDBJ databases">
        <title>Motiliproteus coralliicola sp. nov., a bacterium isolated from Coral.</title>
        <authorList>
            <person name="Wang G."/>
        </authorList>
    </citation>
    <scope>NUCLEOTIDE SEQUENCE [LARGE SCALE GENOMIC DNA]</scope>
    <source>
        <strain evidence="1 2">C34</strain>
    </source>
</reference>
<gene>
    <name evidence="1" type="ORF">DV711_01835</name>
</gene>
<evidence type="ECO:0000313" key="2">
    <source>
        <dbReference type="Proteomes" id="UP000253769"/>
    </source>
</evidence>
<protein>
    <submittedName>
        <fullName evidence="1">Uncharacterized protein</fullName>
    </submittedName>
</protein>
<dbReference type="OrthoDB" id="7063376at2"/>
<keyword evidence="2" id="KW-1185">Reference proteome</keyword>
<dbReference type="AlphaFoldDB" id="A0A369WXY3"/>
<dbReference type="Pfam" id="PF20090">
    <property type="entry name" value="DUF6482"/>
    <property type="match status" value="1"/>
</dbReference>
<dbReference type="EMBL" id="QQOH01000001">
    <property type="protein sequence ID" value="RDE24355.1"/>
    <property type="molecule type" value="Genomic_DNA"/>
</dbReference>